<accession>A0A367WGJ7</accession>
<dbReference type="OrthoDB" id="9803238at2"/>
<dbReference type="GO" id="GO:0016853">
    <property type="term" value="F:isomerase activity"/>
    <property type="evidence" value="ECO:0007669"/>
    <property type="project" value="UniProtKB-KW"/>
</dbReference>
<evidence type="ECO:0000256" key="1">
    <source>
        <dbReference type="RuleBase" id="RU003513"/>
    </source>
</evidence>
<proteinExistence type="inferred from homology"/>
<dbReference type="PANTHER" id="PTHR43174">
    <property type="entry name" value="UDP-N-ACETYLGLUCOSAMINE 2-EPIMERASE"/>
    <property type="match status" value="1"/>
</dbReference>
<dbReference type="PANTHER" id="PTHR43174:SF1">
    <property type="entry name" value="UDP-N-ACETYLGLUCOSAMINE 2-EPIMERASE"/>
    <property type="match status" value="1"/>
</dbReference>
<dbReference type="EMBL" id="JPWH01000040">
    <property type="protein sequence ID" value="RCK40568.1"/>
    <property type="molecule type" value="Genomic_DNA"/>
</dbReference>
<sequence length="379" mass="41729">MPSTVADKKIVDLVFGTRPNIIKAAALYAAWQERRTKCPFSLRLIDTGQHWDDTLSHNQRVALGLPEPACNLGVGPMLEKQRQRSNARPFGREAVITSTQNAYEHILQTAPPAASIAIGDVNGSVGIARGAVKHLIPVFHLEAGLRGGCDAIAEEANRHELDHICSYLWAPDETAQTNLQNEHIPATKITVTGNIMIDALLRFSPTKPPQAPTALTQNTILATLHRAENLASPARFNEILTAIFKIAQDHPIVWPLHPRTRSLLEQSGRFNEISGNICLLPALAYPEFMTYLKQAKLVITDSGGILEECAYLGKRTVILRPQTERPHAMAHCGFRHAEPHGLTKQTDMALHSTPTSFQPAGWQGNAAIRMLEDITSRLF</sequence>
<comment type="caution">
    <text evidence="3">The sequence shown here is derived from an EMBL/GenBank/DDBJ whole genome shotgun (WGS) entry which is preliminary data.</text>
</comment>
<feature type="domain" description="UDP-N-acetylglucosamine 2-epimerase" evidence="2">
    <location>
        <begin position="39"/>
        <end position="350"/>
    </location>
</feature>
<evidence type="ECO:0000313" key="3">
    <source>
        <dbReference type="EMBL" id="RCK40568.1"/>
    </source>
</evidence>
<keyword evidence="1" id="KW-0413">Isomerase</keyword>
<name>A0A367WGJ7_9PROT</name>
<dbReference type="Pfam" id="PF02350">
    <property type="entry name" value="Epimerase_2"/>
    <property type="match status" value="1"/>
</dbReference>
<gene>
    <name evidence="3" type="ORF">TH25_24535</name>
</gene>
<organism evidence="3 4">
    <name type="scientific">Thalassospira profundimaris</name>
    <dbReference type="NCBI Taxonomy" id="502049"/>
    <lineage>
        <taxon>Bacteria</taxon>
        <taxon>Pseudomonadati</taxon>
        <taxon>Pseudomonadota</taxon>
        <taxon>Alphaproteobacteria</taxon>
        <taxon>Rhodospirillales</taxon>
        <taxon>Thalassospiraceae</taxon>
        <taxon>Thalassospira</taxon>
    </lineage>
</organism>
<dbReference type="Gene3D" id="3.40.50.2000">
    <property type="entry name" value="Glycogen Phosphorylase B"/>
    <property type="match status" value="2"/>
</dbReference>
<dbReference type="AlphaFoldDB" id="A0A367WGJ7"/>
<dbReference type="RefSeq" id="WP_114090714.1">
    <property type="nucleotide sequence ID" value="NZ_JPWH01000040.1"/>
</dbReference>
<dbReference type="SUPFAM" id="SSF53756">
    <property type="entry name" value="UDP-Glycosyltransferase/glycogen phosphorylase"/>
    <property type="match status" value="1"/>
</dbReference>
<reference evidence="3 4" key="1">
    <citation type="submission" date="2014-07" db="EMBL/GenBank/DDBJ databases">
        <title>Draft genome sequence of Thalassospira profundimaris S25-3-2.</title>
        <authorList>
            <person name="Lai Q."/>
            <person name="Shao Z."/>
        </authorList>
    </citation>
    <scope>NUCLEOTIDE SEQUENCE [LARGE SCALE GENOMIC DNA]</scope>
    <source>
        <strain evidence="3 4">S25-3-2</strain>
    </source>
</reference>
<dbReference type="InterPro" id="IPR029767">
    <property type="entry name" value="WecB-like"/>
</dbReference>
<evidence type="ECO:0000313" key="4">
    <source>
        <dbReference type="Proteomes" id="UP000252517"/>
    </source>
</evidence>
<evidence type="ECO:0000259" key="2">
    <source>
        <dbReference type="Pfam" id="PF02350"/>
    </source>
</evidence>
<protein>
    <recommendedName>
        <fullName evidence="2">UDP-N-acetylglucosamine 2-epimerase domain-containing protein</fullName>
    </recommendedName>
</protein>
<dbReference type="Proteomes" id="UP000252517">
    <property type="component" value="Unassembled WGS sequence"/>
</dbReference>
<dbReference type="InterPro" id="IPR003331">
    <property type="entry name" value="UDP_GlcNAc_Epimerase_2_dom"/>
</dbReference>
<comment type="similarity">
    <text evidence="1">Belongs to the UDP-N-acetylglucosamine 2-epimerase family.</text>
</comment>